<feature type="coiled-coil region" evidence="1">
    <location>
        <begin position="56"/>
        <end position="94"/>
    </location>
</feature>
<keyword evidence="3" id="KW-1185">Reference proteome</keyword>
<reference evidence="2 3" key="2">
    <citation type="journal article" date="2010" name="Stand. Genomic Sci.">
        <title>Complete genome sequence of Sebaldella termitidis type strain (NCTC 11300).</title>
        <authorList>
            <person name="Harmon-Smith M."/>
            <person name="Celia L."/>
            <person name="Chertkov O."/>
            <person name="Lapidus A."/>
            <person name="Copeland A."/>
            <person name="Glavina Del Rio T."/>
            <person name="Nolan M."/>
            <person name="Lucas S."/>
            <person name="Tice H."/>
            <person name="Cheng J.F."/>
            <person name="Han C."/>
            <person name="Detter J.C."/>
            <person name="Bruce D."/>
            <person name="Goodwin L."/>
            <person name="Pitluck S."/>
            <person name="Pati A."/>
            <person name="Liolios K."/>
            <person name="Ivanova N."/>
            <person name="Mavromatis K."/>
            <person name="Mikhailova N."/>
            <person name="Chen A."/>
            <person name="Palaniappan K."/>
            <person name="Land M."/>
            <person name="Hauser L."/>
            <person name="Chang Y.J."/>
            <person name="Jeffries C.D."/>
            <person name="Brettin T."/>
            <person name="Goker M."/>
            <person name="Beck B."/>
            <person name="Bristow J."/>
            <person name="Eisen J.A."/>
            <person name="Markowitz V."/>
            <person name="Hugenholtz P."/>
            <person name="Kyrpides N.C."/>
            <person name="Klenk H.P."/>
            <person name="Chen F."/>
        </authorList>
    </citation>
    <scope>NUCLEOTIDE SEQUENCE [LARGE SCALE GENOMIC DNA]</scope>
    <source>
        <strain evidence="3">ATCC 33386 / NCTC 11300</strain>
    </source>
</reference>
<sequence length="3918" mass="409268">MKNVLGQVEKRLKSCLKHNKRIRYSKALALTFLLTGGFLSAEQAELAEDVNFVKVSENLNKRIKQLRLENKKKLKDSRLELERLEKEGDQVIKSPWESYIFSTFGGFKDTDKKDKVWKYGSRMDTEQDRMRNIMSGQQGAYTGQRGTTGWITETHTNKHGYSWANFSQNAWDGNTAIYDNTYMFSIMATVTPKQQPDIPVPNVNLPSLGGINAPSYNPISINVNEPSLIGSININQVNIGFVGVNPPLLGSIANVTSPKSVTVSGVDPNININVAAPGEVKMDVIVPPKIDVNPPVISVDPQTPPKIEPPVIVIPSPKTVEAPNFSNYIAPGGSWITGHGESIRGVNTFQSGVLVAYTTAEPSKGTTENLRIGQVRRLTDPAFPLFSELSLSGGNGGRGTVYAYRTDDKVTGTSGYSNVRIGEAVAEYDPKYWSAAPGNGQDIANSANRTGYGAGAILTNSINQKNRWLMTIHKRGGSVPTTIDRIDFILGGPDGVPGTPAPAGEAAKTGEQGVLLMRNDGDVQFNNSSITLRGKTTINQNIVHYGNHYLTSLEFNNVTINIVGNENTLFTNVSVSDIGYWSTPEINSSYPNWGLPEKDNGIGAKGIFGKTDLDIDTRVNTIFFIQKAASRRWNGYNAVTNPGGLVVYTPLMGRIRYYNRDGLGVKGTFNFNGAGNVGAWIHKYTPDRAAYGYSGVGASETPLIDLGTVNMRGDSNVGVYFAQHASNEQRPDYNGIYQGILPLDFRIGETLGKGGALTQSNEGDKDGDKSTTTGNVALYVTSGQRKELTVLNGYFPATVNLITHASTNTQATGIAPGTQLGYTDLNTPQHAIKDLTVTDYSVLFGKYSKDNIAVVARNGSVVKIQPAGNITDGVAAGASDADRATGTIIAYAEGVWFNPRPAVISPNTGGVGPGLVVTDGTPGQKYVANYGSEIHLLKPVFMGSKNAIPLYAKDGAKIVTQSITLYGPESIGSYADGRKFWAVSSLQASGAGTGGKPQTNVTVNGDITATNGNNNKGVISLSANKPANSETVTSTGDGSNVTVSGKITINGLGAYADGAASKITISGAGSLITSSPDGALVAKNGGKINFAGGTVNHNHDDSLAFFAGEIGTNPTLSPLSNINFTGTTTINYSKGVVFYGKPSDYSSVVSTTARYGGMSNVKINITGHGVNLGVFEFTPAETITTWNGDNTSLMASLQTRVGGATITNSGGYWVKSSLDGGKFIINSDVNRDSVSAGSVSGDQFNDITMERVAFTLNAGKTISSNAGKGVLITSNSKAASNNETGYTIDGTIDINGANGLGTFVNYGHTVVNSGGQILTENGVGVYGVNGSRVENKAGGLISVGTASTQENIGIIGLSEKKKIGAEADDNFGFKVNGALTAVNITNSGDLEVTGNKSMGIYADNNVASPNKAKVLVVNEGKIEVTGDETTGIYVNTGTITLKDSNNIIVGKDGKGVYGKNSDLAVGNTSITVGDNGVGLLFEGTTTVNPYGGAGKTLEVKLSSPATEKGTGIYFTGLNGETLTNNINIKAGIDGLGVDDGSSVTGIYGTGKKVGAVQHMPAVINNGNILVGEGDKGIYGEYLNINNTGEIALQNKSVGIYTKNSNVTTASDKIKVNGDETIGAYVRWSGTLNFGTAASQVLAVNGKKSIGMYVGGYTRNIINGIPEDPYDPGSPSVKAPGARGINNAVITLANTTKTASANPYEDLKIGMYLNGGEEINSTQNNLNNTGAVINVGANNIGVYGVRSEFTNAGTINNKDTGSGNQNIGIYFTDAATGVPALSGGDKFRVTNTGTIDVLGENNLGIFATINDISGRTDSSGVIYLDAGGIINVKPVNKGASPVNTPIGVYAKGSGITISTSTAAGNTFNVDEDGIGIYSDGANELTGYKGAYNLKSSMAGAQAVKSIGIFLKDGSVAKSGDITLNSVTGNDSSGNAIRPIGVYYSKPTIPGMLGTIEHGLNITDTGSGAGKSVIGLFITGVNDTDSIKNTGNITLGSNESLGAYVIDSVLSSTGTITANGNSSYGVYLTNSTAFAAQDSIFTNEYDPLKKGEIYAKADGSIGILIKGDTAVTKVPLGINKGAVESGVGLTSGIDAVGVYVENGKFINDKTAAYTGIIKSNLASTEPTPGTIIAGSIAVSSKDGEVLNKGDIVSEYVGIYSEDSKIEHQGNIDILSGTGIIGKRTTAPGADSTVVLDTDTVTGNSSKITGTANALTGVLALDGTKVTLKNSDISLTGNNTFGLLLTSMVPSALNKSSAELLKGDITVGSGGIAVYSVNGNLDIKNYDANSKFVLGNEGIGIYADTATVIDAGSGVKVLNMDYTSTANKGVGVYYEESTGTGNRVNNITVKNINTGLKENFVNILSNNTNLTNNADQVVGKSGIGIYGSGRGSIINNGTIFLNGETAVGLYAKGAGPLDIVTITKLGSIEEEASSLVDYKERIGAYIDTNANITGTDSYSFNVDGGIGMYLKSYIDYAGTMIVGGTTFNDGIDDHRTIGIYVDSSVNNLAKDLNANIKVTGEEGVGIYLAKTGMTGAAVKYTGTMDLLAVNPNGKYGIGIYLSEYSNLDFTGTINIGGATGVNNIGFYIENNAVSNLTAGTINTNNSGILAYIKEGTFNTSGSLVINGLTNIIVEGTTGTLTNGVNVEVGTTGLQGINGATVANLSAGKLWSTIDQALALSGSDGVKISNEGVIELKGENSVGIFTKDSTATLKNGSTIEVGKNGVGVYALLDNNAPDSVVKIDTGSSLIKIGEGATGIAFDKKGVSTGDLKLDFAGTVDIQGTGGENKGIYMKDTIVSGTVDGNIILSDNSTGIYTDSSNFTTNAYIKVGASTGTGTAVGIFADNGAAVTNTGTVETGEAGIAHFAGNGAVIDTSGTNIMADKSTIAMAGAGGTINYNNSGDVFVGDNEKKGFAADGGIVNLTGGKTVNVGNNNSVGIIIGSSGSVNNINSVNVGNASTGVYVKDNSNYNVYYNIFLNDQGAGGISGEGGLITLNSGIFILSAAGVNEAIGMINKGAGGIADNRGVIDFRAGTGNIGMYGSSTDNIQNNNQILIGESASTSTAVGMYGEAANNVLNYADITIGKAAIGMYGKNVTDGISGVDNYANITSTATNAIGMYGENSGVKNAGTVAMSLAGVGIYGKNSIIENTGTIITGDTIKTGLAEETAVGIYATGTSDVRNVSNINTGWSSVGIFGENGTIINDGTITAGESSIYMFTYGAGGNIINNSLLNLTDRSIGIYATAGTAVNSNTGVINVGKSDIMSDPREFAVGMATETGTVINRGTINVDKEYGVGMFAGKKDANTGKAYNEGTINVTGKNAYGIQVNEEAQAYNSGIINVSGNGAYGIAASKRSSVYNSGTMNISGTSMGVYLEDSSYFENSGTMVMDTTGQGVYLGTGSQFVNTLTGTLIINGISATEDQVKKTGATDFTNIGNIVFEGPNVQIHGVPITNIGNIVINGPLNIPAGTNVILNTVDTDNGMGAWKILDGVTGTGNIILSPGATQGNSKLVHNVQIMDFGTTAGDLSIVSQSVTWLADKWYDEENTRHVLRLTKIPYVELLANTEAMEFGRGLDYIYERQAAKELQMFDGIDTIMNKDELAETFDMQLRGNVYANIQQRMMDVDGAFDMAYRQLKSEENTTKDVTKVSAIYSGGNISDKNPGVEEYDYQSLGIMYLKEKETLKYGTNLNYSLGIMQTKFDFDQDSKEDVTSLKAGIGYEQYLTQGSRFKFMTRGELGVNYHDMERKMHLNTGTYKNNGDYFSGTAQIKNRLNYELPIISKTFKMDVYGSLNMGYGVYEGFKEDGDGIYLDVKSEDYFSIRPGVGIEGEIAYTTVKGNKFMVTAGAAYEYETQDIYDDGNRVKIADTPAGYYRLEKPEKIDNIVKANLGLGFETAHGFKTGVRVEREEGSVDGTKYQIDFSWKF</sequence>
<dbReference type="SUPFAM" id="SSF103515">
    <property type="entry name" value="Autotransporter"/>
    <property type="match status" value="1"/>
</dbReference>
<proteinExistence type="predicted"/>
<accession>D1AQ15</accession>
<gene>
    <name evidence="2" type="ordered locus">Sterm_0721</name>
</gene>
<dbReference type="NCBIfam" id="NF033175">
    <property type="entry name" value="fuso_auto_Nterm"/>
    <property type="match status" value="1"/>
</dbReference>
<dbReference type="KEGG" id="str:Sterm_0721"/>
<dbReference type="SMART" id="SM00710">
    <property type="entry name" value="PbH1"/>
    <property type="match status" value="16"/>
</dbReference>
<dbReference type="Proteomes" id="UP000000845">
    <property type="component" value="Chromosome"/>
</dbReference>
<dbReference type="InterPro" id="IPR053787">
    <property type="entry name" value="Autotransptr-assoc_N"/>
</dbReference>
<dbReference type="InterPro" id="IPR036709">
    <property type="entry name" value="Autotransporte_beta_dom_sf"/>
</dbReference>
<dbReference type="HOGENOM" id="CLU_225114_0_0_0"/>
<organism evidence="2 3">
    <name type="scientific">Sebaldella termitidis (strain ATCC 33386 / NCTC 11300)</name>
    <dbReference type="NCBI Taxonomy" id="526218"/>
    <lineage>
        <taxon>Bacteria</taxon>
        <taxon>Fusobacteriati</taxon>
        <taxon>Fusobacteriota</taxon>
        <taxon>Fusobacteriia</taxon>
        <taxon>Fusobacteriales</taxon>
        <taxon>Leptotrichiaceae</taxon>
        <taxon>Sebaldella</taxon>
    </lineage>
</organism>
<name>D1AQ15_SEBTE</name>
<dbReference type="InterPro" id="IPR006626">
    <property type="entry name" value="PbH1"/>
</dbReference>
<dbReference type="RefSeq" id="WP_012860189.1">
    <property type="nucleotide sequence ID" value="NC_013517.1"/>
</dbReference>
<protein>
    <submittedName>
        <fullName evidence="2">Autotransporter beta-domain protein</fullName>
    </submittedName>
</protein>
<evidence type="ECO:0000256" key="1">
    <source>
        <dbReference type="SAM" id="Coils"/>
    </source>
</evidence>
<reference evidence="3" key="1">
    <citation type="submission" date="2009-09" db="EMBL/GenBank/DDBJ databases">
        <title>The complete chromosome of Sebaldella termitidis ATCC 33386.</title>
        <authorList>
            <consortium name="US DOE Joint Genome Institute (JGI-PGF)"/>
            <person name="Lucas S."/>
            <person name="Copeland A."/>
            <person name="Lapidus A."/>
            <person name="Glavina del Rio T."/>
            <person name="Dalin E."/>
            <person name="Tice H."/>
            <person name="Bruce D."/>
            <person name="Goodwin L."/>
            <person name="Pitluck S."/>
            <person name="Kyrpides N."/>
            <person name="Mavromatis K."/>
            <person name="Ivanova N."/>
            <person name="Mikhailova N."/>
            <person name="Sims D."/>
            <person name="Meincke L."/>
            <person name="Brettin T."/>
            <person name="Detter J.C."/>
            <person name="Han C."/>
            <person name="Larimer F."/>
            <person name="Land M."/>
            <person name="Hauser L."/>
            <person name="Markowitz V."/>
            <person name="Cheng J.F."/>
            <person name="Hugenholtz P."/>
            <person name="Woyke T."/>
            <person name="Wu D."/>
            <person name="Eisen J.A."/>
        </authorList>
    </citation>
    <scope>NUCLEOTIDE SEQUENCE [LARGE SCALE GENOMIC DNA]</scope>
    <source>
        <strain evidence="3">ATCC 33386 / NCTC 11300</strain>
    </source>
</reference>
<evidence type="ECO:0000313" key="2">
    <source>
        <dbReference type="EMBL" id="ACZ07593.1"/>
    </source>
</evidence>
<dbReference type="eggNOG" id="COG4625">
    <property type="taxonomic scope" value="Bacteria"/>
</dbReference>
<keyword evidence="1" id="KW-0175">Coiled coil</keyword>
<evidence type="ECO:0000313" key="3">
    <source>
        <dbReference type="Proteomes" id="UP000000845"/>
    </source>
</evidence>
<dbReference type="EMBL" id="CP001739">
    <property type="protein sequence ID" value="ACZ07593.1"/>
    <property type="molecule type" value="Genomic_DNA"/>
</dbReference>